<dbReference type="PANTHER" id="PTHR45128">
    <property type="entry name" value="METHYLTRANSFERASE TYPE 11"/>
    <property type="match status" value="1"/>
</dbReference>
<dbReference type="SUPFAM" id="SSF53335">
    <property type="entry name" value="S-adenosyl-L-methionine-dependent methyltransferases"/>
    <property type="match status" value="1"/>
</dbReference>
<dbReference type="InterPro" id="IPR025714">
    <property type="entry name" value="Methyltranfer_dom"/>
</dbReference>
<evidence type="ECO:0000259" key="1">
    <source>
        <dbReference type="Pfam" id="PF13847"/>
    </source>
</evidence>
<dbReference type="OrthoDB" id="506498at2759"/>
<dbReference type="InterPro" id="IPR048711">
    <property type="entry name" value="WHD_Rv2258c"/>
</dbReference>
<dbReference type="InterPro" id="IPR029063">
    <property type="entry name" value="SAM-dependent_MTases_sf"/>
</dbReference>
<gene>
    <name evidence="3" type="ORF">HOLleu_28767</name>
</gene>
<feature type="domain" description="S-adenosylmethionine-dependent methyltransferase Rv2258c-like winged HTH" evidence="2">
    <location>
        <begin position="21"/>
        <end position="93"/>
    </location>
</feature>
<dbReference type="Proteomes" id="UP001152320">
    <property type="component" value="Chromosome 14"/>
</dbReference>
<accession>A0A9Q1BMD1</accession>
<organism evidence="3 4">
    <name type="scientific">Holothuria leucospilota</name>
    <name type="common">Black long sea cucumber</name>
    <name type="synonym">Mertensiothuria leucospilota</name>
    <dbReference type="NCBI Taxonomy" id="206669"/>
    <lineage>
        <taxon>Eukaryota</taxon>
        <taxon>Metazoa</taxon>
        <taxon>Echinodermata</taxon>
        <taxon>Eleutherozoa</taxon>
        <taxon>Echinozoa</taxon>
        <taxon>Holothuroidea</taxon>
        <taxon>Aspidochirotacea</taxon>
        <taxon>Aspidochirotida</taxon>
        <taxon>Holothuriidae</taxon>
        <taxon>Holothuria</taxon>
    </lineage>
</organism>
<dbReference type="Pfam" id="PF21320">
    <property type="entry name" value="WHD_Rv2258c"/>
    <property type="match status" value="1"/>
</dbReference>
<name>A0A9Q1BMD1_HOLLE</name>
<dbReference type="SUPFAM" id="SSF46785">
    <property type="entry name" value="Winged helix' DNA-binding domain"/>
    <property type="match status" value="1"/>
</dbReference>
<dbReference type="Gene3D" id="3.40.50.150">
    <property type="entry name" value="Vaccinia Virus protein VP39"/>
    <property type="match status" value="1"/>
</dbReference>
<dbReference type="PANTHER" id="PTHR45128:SF1">
    <property type="entry name" value="S-ADENOSYLMETHIONINE-DEPENDENT METHYLTRANSFERASE RV2258C"/>
    <property type="match status" value="1"/>
</dbReference>
<evidence type="ECO:0000313" key="4">
    <source>
        <dbReference type="Proteomes" id="UP001152320"/>
    </source>
</evidence>
<dbReference type="InterPro" id="IPR036388">
    <property type="entry name" value="WH-like_DNA-bd_sf"/>
</dbReference>
<evidence type="ECO:0000259" key="2">
    <source>
        <dbReference type="Pfam" id="PF21320"/>
    </source>
</evidence>
<protein>
    <submittedName>
        <fullName evidence="3">Sterol 4-C-methyltransferase strm-1</fullName>
    </submittedName>
</protein>
<comment type="caution">
    <text evidence="3">The sequence shown here is derived from an EMBL/GenBank/DDBJ whole genome shotgun (WGS) entry which is preliminary data.</text>
</comment>
<dbReference type="AlphaFoldDB" id="A0A9Q1BMD1"/>
<keyword evidence="4" id="KW-1185">Reference proteome</keyword>
<dbReference type="InterPro" id="IPR053173">
    <property type="entry name" value="SAM-binding_MTase"/>
</dbReference>
<sequence length="359" mass="40012">MESSEDFAARMNSILVKGFTCMSVSIGYELGLFDLLAELKEPKTSQEIADAGNMKERYVREWLGAMVTAKIVDLDSTGEKYFLQASKVPFLTKGGSSNDTIGLCIALPALGGSVYKQIKECFKQDGPRGVGYQDYEDCCKVMLPEAKNFLTNDLIPTVIPSYPDLKAKLEQGIVAVDIGCGLGISTVELARGFPKSTFYGVDFLAESLKTGREKAESLGLTNVQFMDYDAVKLPEEWTGKFDFAFMHDSLHDQAYPDKVLREVHRILVPGGVYWVKEPIGYTKIKDNVEKLDGLGLEYIYSFSLMHCMPVSLYYEGGLGLGAAWGQEKAVEMLKEAGFEVLEMTFHKEWGAQHFYCKKR</sequence>
<dbReference type="Pfam" id="PF13847">
    <property type="entry name" value="Methyltransf_31"/>
    <property type="match status" value="1"/>
</dbReference>
<dbReference type="CDD" id="cd02440">
    <property type="entry name" value="AdoMet_MTases"/>
    <property type="match status" value="1"/>
</dbReference>
<proteinExistence type="predicted"/>
<evidence type="ECO:0000313" key="3">
    <source>
        <dbReference type="EMBL" id="KAJ8029388.1"/>
    </source>
</evidence>
<dbReference type="Gene3D" id="1.10.10.10">
    <property type="entry name" value="Winged helix-like DNA-binding domain superfamily/Winged helix DNA-binding domain"/>
    <property type="match status" value="1"/>
</dbReference>
<dbReference type="EMBL" id="JAIZAY010000014">
    <property type="protein sequence ID" value="KAJ8029388.1"/>
    <property type="molecule type" value="Genomic_DNA"/>
</dbReference>
<reference evidence="3" key="1">
    <citation type="submission" date="2021-10" db="EMBL/GenBank/DDBJ databases">
        <title>Tropical sea cucumber genome reveals ecological adaptation and Cuvierian tubules defense mechanism.</title>
        <authorList>
            <person name="Chen T."/>
        </authorList>
    </citation>
    <scope>NUCLEOTIDE SEQUENCE</scope>
    <source>
        <strain evidence="3">Nanhai2018</strain>
        <tissue evidence="3">Muscle</tissue>
    </source>
</reference>
<dbReference type="InterPro" id="IPR036390">
    <property type="entry name" value="WH_DNA-bd_sf"/>
</dbReference>
<feature type="domain" description="Methyltransferase" evidence="1">
    <location>
        <begin position="170"/>
        <end position="279"/>
    </location>
</feature>